<evidence type="ECO:0000256" key="7">
    <source>
        <dbReference type="ARBA" id="ARBA00023274"/>
    </source>
</evidence>
<evidence type="ECO:0000256" key="6">
    <source>
        <dbReference type="ARBA" id="ARBA00023135"/>
    </source>
</evidence>
<dbReference type="OrthoDB" id="19209at2759"/>
<dbReference type="AlphaFoldDB" id="A0A6A4VJW6"/>
<dbReference type="InterPro" id="IPR003210">
    <property type="entry name" value="Signal_recog_particle_SRP14"/>
</dbReference>
<comment type="caution">
    <text evidence="10">The sequence shown here is derived from an EMBL/GenBank/DDBJ whole genome shotgun (WGS) entry which is preliminary data.</text>
</comment>
<dbReference type="Pfam" id="PF02290">
    <property type="entry name" value="SRP14"/>
    <property type="match status" value="1"/>
</dbReference>
<reference evidence="10 11" key="1">
    <citation type="submission" date="2019-07" db="EMBL/GenBank/DDBJ databases">
        <title>Draft genome assembly of a fouling barnacle, Amphibalanus amphitrite (Darwin, 1854): The first reference genome for Thecostraca.</title>
        <authorList>
            <person name="Kim W."/>
        </authorList>
    </citation>
    <scope>NUCLEOTIDE SEQUENCE [LARGE SCALE GENOMIC DNA]</scope>
    <source>
        <strain evidence="10">SNU_AA5</strain>
        <tissue evidence="10">Soma without cirri and trophi</tissue>
    </source>
</reference>
<protein>
    <recommendedName>
        <fullName evidence="3 8">Signal recognition particle 14 kDa protein</fullName>
        <shortName evidence="8">SRP14</shortName>
    </recommendedName>
</protein>
<dbReference type="SUPFAM" id="SSF54762">
    <property type="entry name" value="Signal recognition particle alu RNA binding heterodimer, SRP9/14"/>
    <property type="match status" value="1"/>
</dbReference>
<feature type="region of interest" description="Disordered" evidence="9">
    <location>
        <begin position="30"/>
        <end position="55"/>
    </location>
</feature>
<dbReference type="GO" id="GO:0006614">
    <property type="term" value="P:SRP-dependent cotranslational protein targeting to membrane"/>
    <property type="evidence" value="ECO:0007669"/>
    <property type="project" value="UniProtKB-UniRule"/>
</dbReference>
<keyword evidence="5 8" id="KW-0694">RNA-binding</keyword>
<gene>
    <name evidence="10" type="primary">SRP14</name>
    <name evidence="10" type="ORF">FJT64_007599</name>
</gene>
<dbReference type="InterPro" id="IPR009018">
    <property type="entry name" value="Signal_recog_particle_SRP9/14"/>
</dbReference>
<evidence type="ECO:0000313" key="11">
    <source>
        <dbReference type="Proteomes" id="UP000440578"/>
    </source>
</evidence>
<dbReference type="GO" id="GO:0030942">
    <property type="term" value="F:endoplasmic reticulum signal peptide binding"/>
    <property type="evidence" value="ECO:0007669"/>
    <property type="project" value="UniProtKB-UniRule"/>
</dbReference>
<dbReference type="GO" id="GO:0008312">
    <property type="term" value="F:7S RNA binding"/>
    <property type="evidence" value="ECO:0007669"/>
    <property type="project" value="UniProtKB-UniRule"/>
</dbReference>
<keyword evidence="6 8" id="KW-0733">Signal recognition particle</keyword>
<dbReference type="GO" id="GO:0005786">
    <property type="term" value="C:signal recognition particle, endoplasmic reticulum targeting"/>
    <property type="evidence" value="ECO:0007669"/>
    <property type="project" value="UniProtKB-UniRule"/>
</dbReference>
<comment type="function">
    <text evidence="8">Component of the signal recognition particle (SRP) complex, a ribonucleoprotein complex that mediates the cotranslational targeting of secretory and membrane proteins to the endoplasmic reticulum (ER). SRP9 together with SRP14 and the Alu portion of the SRP RNA, constitutes the elongation arrest domain of SRP. The complex of SRP9 and SRP14 is required for SRP RNA binding.</text>
</comment>
<dbReference type="EMBL" id="VIIS01001659">
    <property type="protein sequence ID" value="KAF0294776.1"/>
    <property type="molecule type" value="Genomic_DNA"/>
</dbReference>
<feature type="compositionally biased region" description="Basic and acidic residues" evidence="9">
    <location>
        <begin position="30"/>
        <end position="42"/>
    </location>
</feature>
<evidence type="ECO:0000256" key="3">
    <source>
        <dbReference type="ARBA" id="ARBA00017926"/>
    </source>
</evidence>
<proteinExistence type="inferred from homology"/>
<name>A0A6A4VJW6_AMPAM</name>
<evidence type="ECO:0000313" key="10">
    <source>
        <dbReference type="EMBL" id="KAF0294776.1"/>
    </source>
</evidence>
<comment type="subunit">
    <text evidence="8">Heterodimer with SRP9; binds RNA as heterodimer. Component of a signal recognition particle (SRP) complex that consists of a 7SL RNA molecule of 300 nucleotides and six protein subunits: SRP72, SRP68, SRP54, SRP19, SRP14 and SRP9.</text>
</comment>
<evidence type="ECO:0000256" key="4">
    <source>
        <dbReference type="ARBA" id="ARBA00022490"/>
    </source>
</evidence>
<evidence type="ECO:0000256" key="8">
    <source>
        <dbReference type="RuleBase" id="RU368100"/>
    </source>
</evidence>
<dbReference type="PANTHER" id="PTHR12013">
    <property type="entry name" value="SIGNAL RECOGNITION PARTICLE 14 KD PROTEIN"/>
    <property type="match status" value="1"/>
</dbReference>
<keyword evidence="11" id="KW-1185">Reference proteome</keyword>
<comment type="similarity">
    <text evidence="2 8">Belongs to the SRP14 family.</text>
</comment>
<evidence type="ECO:0000256" key="5">
    <source>
        <dbReference type="ARBA" id="ARBA00022884"/>
    </source>
</evidence>
<dbReference type="Gene3D" id="3.30.720.10">
    <property type="entry name" value="Signal recognition particle alu RNA binding heterodimer, srp9/1"/>
    <property type="match status" value="1"/>
</dbReference>
<dbReference type="FunFam" id="3.30.720.10:FF:000003">
    <property type="entry name" value="Signal recognition particle 14"/>
    <property type="match status" value="1"/>
</dbReference>
<organism evidence="10 11">
    <name type="scientific">Amphibalanus amphitrite</name>
    <name type="common">Striped barnacle</name>
    <name type="synonym">Balanus amphitrite</name>
    <dbReference type="NCBI Taxonomy" id="1232801"/>
    <lineage>
        <taxon>Eukaryota</taxon>
        <taxon>Metazoa</taxon>
        <taxon>Ecdysozoa</taxon>
        <taxon>Arthropoda</taxon>
        <taxon>Crustacea</taxon>
        <taxon>Multicrustacea</taxon>
        <taxon>Cirripedia</taxon>
        <taxon>Thoracica</taxon>
        <taxon>Thoracicalcarea</taxon>
        <taxon>Balanomorpha</taxon>
        <taxon>Balanoidea</taxon>
        <taxon>Balanidae</taxon>
        <taxon>Amphibalaninae</taxon>
        <taxon>Amphibalanus</taxon>
    </lineage>
</organism>
<keyword evidence="7 8" id="KW-0687">Ribonucleoprotein</keyword>
<keyword evidence="4 8" id="KW-0963">Cytoplasm</keyword>
<evidence type="ECO:0000256" key="9">
    <source>
        <dbReference type="SAM" id="MobiDB-lite"/>
    </source>
</evidence>
<evidence type="ECO:0000256" key="2">
    <source>
        <dbReference type="ARBA" id="ARBA00010349"/>
    </source>
</evidence>
<sequence length="111" mass="12682">MLMENEPFLTALTLMFYDGRSKGAVTVTMKRYDGRNRPEPRPGTKNAAKNPLPKPEQYQCLVRARLRQKKISTVVSGQNVEKFQEAYSKLMLSSMDSLKRVKKAKTARMAQ</sequence>
<accession>A0A6A4VJW6</accession>
<comment type="subcellular location">
    <subcellularLocation>
        <location evidence="1 8">Cytoplasm</location>
    </subcellularLocation>
</comment>
<evidence type="ECO:0000256" key="1">
    <source>
        <dbReference type="ARBA" id="ARBA00004496"/>
    </source>
</evidence>
<dbReference type="Proteomes" id="UP000440578">
    <property type="component" value="Unassembled WGS sequence"/>
</dbReference>